<dbReference type="EMBL" id="BAAAYK010000038">
    <property type="protein sequence ID" value="GAA3365857.1"/>
    <property type="molecule type" value="Genomic_DNA"/>
</dbReference>
<evidence type="ECO:0000259" key="9">
    <source>
        <dbReference type="Pfam" id="PF01266"/>
    </source>
</evidence>
<dbReference type="PIRSF" id="PIRSF000189">
    <property type="entry name" value="D-aa_oxidase"/>
    <property type="match status" value="1"/>
</dbReference>
<protein>
    <recommendedName>
        <fullName evidence="7">D-amino-acid oxidase</fullName>
        <ecNumber evidence="6">1.4.3.3</ecNumber>
    </recommendedName>
</protein>
<dbReference type="Proteomes" id="UP001500483">
    <property type="component" value="Unassembled WGS sequence"/>
</dbReference>
<dbReference type="Pfam" id="PF01266">
    <property type="entry name" value="DAO"/>
    <property type="match status" value="1"/>
</dbReference>
<gene>
    <name evidence="10" type="ORF">GCM10020366_67420</name>
</gene>
<evidence type="ECO:0000256" key="2">
    <source>
        <dbReference type="ARBA" id="ARBA00006730"/>
    </source>
</evidence>
<evidence type="ECO:0000256" key="3">
    <source>
        <dbReference type="ARBA" id="ARBA00022630"/>
    </source>
</evidence>
<evidence type="ECO:0000256" key="6">
    <source>
        <dbReference type="ARBA" id="ARBA00039101"/>
    </source>
</evidence>
<evidence type="ECO:0000313" key="10">
    <source>
        <dbReference type="EMBL" id="GAA3365857.1"/>
    </source>
</evidence>
<accession>A0ABP6S245</accession>
<dbReference type="PANTHER" id="PTHR11530:SF11">
    <property type="entry name" value="D-ASPARTATE OXIDASE"/>
    <property type="match status" value="1"/>
</dbReference>
<proteinExistence type="inferred from homology"/>
<dbReference type="InterPro" id="IPR023209">
    <property type="entry name" value="DAO"/>
</dbReference>
<comment type="cofactor">
    <cofactor evidence="1">
        <name>FAD</name>
        <dbReference type="ChEBI" id="CHEBI:57692"/>
    </cofactor>
</comment>
<reference evidence="11" key="1">
    <citation type="journal article" date="2019" name="Int. J. Syst. Evol. Microbiol.">
        <title>The Global Catalogue of Microorganisms (GCM) 10K type strain sequencing project: providing services to taxonomists for standard genome sequencing and annotation.</title>
        <authorList>
            <consortium name="The Broad Institute Genomics Platform"/>
            <consortium name="The Broad Institute Genome Sequencing Center for Infectious Disease"/>
            <person name="Wu L."/>
            <person name="Ma J."/>
        </authorList>
    </citation>
    <scope>NUCLEOTIDE SEQUENCE [LARGE SCALE GENOMIC DNA]</scope>
    <source>
        <strain evidence="11">JCM 9687</strain>
    </source>
</reference>
<sequence>MAANGTVLVIGAGVIGLSTAVILAESGVPVRVRTDEPPADTTSAVAGAIWGPALLQPADRVRRWVADTYRALVELAADDTSGVHLATGRMAARVDLGDQLPPEALLLPDLRRCTPDELPAGFRSGYRATLPLIDMPRYLEHLTGRLLAAGGELLISPVSSLADAAAEADRIVNCTGVGAHELVGDPGVRPVRGQHVLVRNPGISEYFVEVGAGPEFTSYVPHGDRVVLGGVAGEHDWSRAPDRDDSAAVLRRCAQVEPLLAGAEVLGETVGLRPGRDAVRLETERFGGATVVHDYGHSGCGVSLSWGCAAEAAGLVLGRPVR</sequence>
<keyword evidence="4" id="KW-0274">FAD</keyword>
<comment type="similarity">
    <text evidence="2">Belongs to the DAMOX/DASOX family.</text>
</comment>
<keyword evidence="5" id="KW-0560">Oxidoreductase</keyword>
<evidence type="ECO:0000256" key="8">
    <source>
        <dbReference type="ARBA" id="ARBA00049547"/>
    </source>
</evidence>
<keyword evidence="11" id="KW-1185">Reference proteome</keyword>
<organism evidence="10 11">
    <name type="scientific">Saccharopolyspora gregorii</name>
    <dbReference type="NCBI Taxonomy" id="33914"/>
    <lineage>
        <taxon>Bacteria</taxon>
        <taxon>Bacillati</taxon>
        <taxon>Actinomycetota</taxon>
        <taxon>Actinomycetes</taxon>
        <taxon>Pseudonocardiales</taxon>
        <taxon>Pseudonocardiaceae</taxon>
        <taxon>Saccharopolyspora</taxon>
    </lineage>
</organism>
<evidence type="ECO:0000256" key="5">
    <source>
        <dbReference type="ARBA" id="ARBA00023002"/>
    </source>
</evidence>
<evidence type="ECO:0000256" key="1">
    <source>
        <dbReference type="ARBA" id="ARBA00001974"/>
    </source>
</evidence>
<dbReference type="InterPro" id="IPR006076">
    <property type="entry name" value="FAD-dep_OxRdtase"/>
</dbReference>
<comment type="caution">
    <text evidence="10">The sequence shown here is derived from an EMBL/GenBank/DDBJ whole genome shotgun (WGS) entry which is preliminary data.</text>
</comment>
<dbReference type="SUPFAM" id="SSF54373">
    <property type="entry name" value="FAD-linked reductases, C-terminal domain"/>
    <property type="match status" value="1"/>
</dbReference>
<name>A0ABP6S245_9PSEU</name>
<evidence type="ECO:0000256" key="4">
    <source>
        <dbReference type="ARBA" id="ARBA00022827"/>
    </source>
</evidence>
<feature type="domain" description="FAD dependent oxidoreductase" evidence="9">
    <location>
        <begin position="7"/>
        <end position="313"/>
    </location>
</feature>
<dbReference type="Gene3D" id="3.30.9.10">
    <property type="entry name" value="D-Amino Acid Oxidase, subunit A, domain 2"/>
    <property type="match status" value="1"/>
</dbReference>
<dbReference type="PANTHER" id="PTHR11530">
    <property type="entry name" value="D-AMINO ACID OXIDASE"/>
    <property type="match status" value="1"/>
</dbReference>
<dbReference type="RefSeq" id="WP_258343105.1">
    <property type="nucleotide sequence ID" value="NZ_BAAAYK010000038.1"/>
</dbReference>
<dbReference type="SUPFAM" id="SSF51971">
    <property type="entry name" value="Nucleotide-binding domain"/>
    <property type="match status" value="1"/>
</dbReference>
<dbReference type="Gene3D" id="3.40.50.720">
    <property type="entry name" value="NAD(P)-binding Rossmann-like Domain"/>
    <property type="match status" value="1"/>
</dbReference>
<comment type="catalytic activity">
    <reaction evidence="8">
        <text>a D-alpha-amino acid + O2 + H2O = a 2-oxocarboxylate + H2O2 + NH4(+)</text>
        <dbReference type="Rhea" id="RHEA:21816"/>
        <dbReference type="ChEBI" id="CHEBI:15377"/>
        <dbReference type="ChEBI" id="CHEBI:15379"/>
        <dbReference type="ChEBI" id="CHEBI:16240"/>
        <dbReference type="ChEBI" id="CHEBI:28938"/>
        <dbReference type="ChEBI" id="CHEBI:35179"/>
        <dbReference type="ChEBI" id="CHEBI:59871"/>
        <dbReference type="EC" id="1.4.3.3"/>
    </reaction>
    <physiologicalReaction direction="left-to-right" evidence="8">
        <dbReference type="Rhea" id="RHEA:21817"/>
    </physiologicalReaction>
</comment>
<dbReference type="EC" id="1.4.3.3" evidence="6"/>
<evidence type="ECO:0000313" key="11">
    <source>
        <dbReference type="Proteomes" id="UP001500483"/>
    </source>
</evidence>
<evidence type="ECO:0000256" key="7">
    <source>
        <dbReference type="ARBA" id="ARBA00039751"/>
    </source>
</evidence>
<keyword evidence="3" id="KW-0285">Flavoprotein</keyword>